<dbReference type="SUPFAM" id="SSF161098">
    <property type="entry name" value="MetI-like"/>
    <property type="match status" value="1"/>
</dbReference>
<dbReference type="Gene3D" id="1.10.3720.10">
    <property type="entry name" value="MetI-like"/>
    <property type="match status" value="1"/>
</dbReference>
<protein>
    <submittedName>
        <fullName evidence="9">Binding-protein-dependent transport systems inner membrane component</fullName>
    </submittedName>
</protein>
<dbReference type="eggNOG" id="COG0395">
    <property type="taxonomic scope" value="Bacteria"/>
</dbReference>
<dbReference type="InterPro" id="IPR035906">
    <property type="entry name" value="MetI-like_sf"/>
</dbReference>
<keyword evidence="6 7" id="KW-0472">Membrane</keyword>
<dbReference type="PANTHER" id="PTHR43744:SF8">
    <property type="entry name" value="SN-GLYCEROL-3-PHOSPHATE TRANSPORT SYSTEM PERMEASE PROTEIN UGPE"/>
    <property type="match status" value="1"/>
</dbReference>
<accession>A0A081C1C8</accession>
<evidence type="ECO:0000256" key="2">
    <source>
        <dbReference type="ARBA" id="ARBA00022448"/>
    </source>
</evidence>
<dbReference type="GO" id="GO:0055085">
    <property type="term" value="P:transmembrane transport"/>
    <property type="evidence" value="ECO:0007669"/>
    <property type="project" value="InterPro"/>
</dbReference>
<keyword evidence="3" id="KW-1003">Cell membrane</keyword>
<evidence type="ECO:0000256" key="6">
    <source>
        <dbReference type="ARBA" id="ARBA00023136"/>
    </source>
</evidence>
<evidence type="ECO:0000256" key="1">
    <source>
        <dbReference type="ARBA" id="ARBA00004651"/>
    </source>
</evidence>
<feature type="transmembrane region" description="Helical" evidence="7">
    <location>
        <begin position="113"/>
        <end position="136"/>
    </location>
</feature>
<comment type="similarity">
    <text evidence="7">Belongs to the binding-protein-dependent transport system permease family.</text>
</comment>
<dbReference type="CDD" id="cd06261">
    <property type="entry name" value="TM_PBP2"/>
    <property type="match status" value="1"/>
</dbReference>
<proteinExistence type="inferred from homology"/>
<dbReference type="GO" id="GO:0005886">
    <property type="term" value="C:plasma membrane"/>
    <property type="evidence" value="ECO:0007669"/>
    <property type="project" value="UniProtKB-SubCell"/>
</dbReference>
<feature type="transmembrane region" description="Helical" evidence="7">
    <location>
        <begin position="156"/>
        <end position="179"/>
    </location>
</feature>
<evidence type="ECO:0000259" key="8">
    <source>
        <dbReference type="PROSITE" id="PS50928"/>
    </source>
</evidence>
<sequence length="195" mass="22099">MSNHTHAVGSNSLRNIRISRCASRCFRCLNKEKNRAPVKYSLFAPNSRQPDWRLLPARSARVGSERRSTDIPQFEMRNFFSGFPKDIEDAARIDGCSSFGILWQIILPSSWPALSVVIIWQFMISWNEFILALVTIESNEIKPLTLVPLIYSGQFMARPGAMFAILTMITVPIVIMYLFMQRYFVSTATGGAIKG</sequence>
<dbReference type="InterPro" id="IPR000515">
    <property type="entry name" value="MetI-like"/>
</dbReference>
<comment type="subcellular location">
    <subcellularLocation>
        <location evidence="1 7">Cell membrane</location>
        <topology evidence="1 7">Multi-pass membrane protein</topology>
    </subcellularLocation>
</comment>
<dbReference type="AlphaFoldDB" id="A0A081C1C8"/>
<evidence type="ECO:0000256" key="3">
    <source>
        <dbReference type="ARBA" id="ARBA00022475"/>
    </source>
</evidence>
<name>A0A081C1C8_VECG1</name>
<reference evidence="9 10" key="1">
    <citation type="journal article" date="2015" name="PeerJ">
        <title>First genomic representation of candidate bacterial phylum KSB3 points to enhanced environmental sensing as a trigger of wastewater bulking.</title>
        <authorList>
            <person name="Sekiguchi Y."/>
            <person name="Ohashi A."/>
            <person name="Parks D.H."/>
            <person name="Yamauchi T."/>
            <person name="Tyson G.W."/>
            <person name="Hugenholtz P."/>
        </authorList>
    </citation>
    <scope>NUCLEOTIDE SEQUENCE [LARGE SCALE GENOMIC DNA]</scope>
</reference>
<evidence type="ECO:0000256" key="4">
    <source>
        <dbReference type="ARBA" id="ARBA00022692"/>
    </source>
</evidence>
<dbReference type="PROSITE" id="PS50928">
    <property type="entry name" value="ABC_TM1"/>
    <property type="match status" value="1"/>
</dbReference>
<dbReference type="HOGENOM" id="CLU_1393934_0_0_0"/>
<dbReference type="Proteomes" id="UP000030661">
    <property type="component" value="Unassembled WGS sequence"/>
</dbReference>
<evidence type="ECO:0000256" key="5">
    <source>
        <dbReference type="ARBA" id="ARBA00022989"/>
    </source>
</evidence>
<gene>
    <name evidence="9" type="ORF">U27_05357</name>
</gene>
<keyword evidence="10" id="KW-1185">Reference proteome</keyword>
<keyword evidence="2 7" id="KW-0813">Transport</keyword>
<keyword evidence="5 7" id="KW-1133">Transmembrane helix</keyword>
<dbReference type="STRING" id="1499967.U27_05357"/>
<organism evidence="9 10">
    <name type="scientific">Vecturithrix granuli</name>
    <dbReference type="NCBI Taxonomy" id="1499967"/>
    <lineage>
        <taxon>Bacteria</taxon>
        <taxon>Candidatus Moduliflexota</taxon>
        <taxon>Candidatus Vecturitrichia</taxon>
        <taxon>Candidatus Vecturitrichales</taxon>
        <taxon>Candidatus Vecturitrichaceae</taxon>
        <taxon>Candidatus Vecturithrix</taxon>
    </lineage>
</organism>
<evidence type="ECO:0000313" key="9">
    <source>
        <dbReference type="EMBL" id="GAK58383.1"/>
    </source>
</evidence>
<dbReference type="PANTHER" id="PTHR43744">
    <property type="entry name" value="ABC TRANSPORTER PERMEASE PROTEIN MG189-RELATED-RELATED"/>
    <property type="match status" value="1"/>
</dbReference>
<evidence type="ECO:0000256" key="7">
    <source>
        <dbReference type="RuleBase" id="RU363032"/>
    </source>
</evidence>
<dbReference type="EMBL" id="DF820467">
    <property type="protein sequence ID" value="GAK58383.1"/>
    <property type="molecule type" value="Genomic_DNA"/>
</dbReference>
<keyword evidence="4 7" id="KW-0812">Transmembrane</keyword>
<feature type="domain" description="ABC transmembrane type-1" evidence="8">
    <location>
        <begin position="1"/>
        <end position="180"/>
    </location>
</feature>
<evidence type="ECO:0000313" key="10">
    <source>
        <dbReference type="Proteomes" id="UP000030661"/>
    </source>
</evidence>
<dbReference type="Pfam" id="PF00528">
    <property type="entry name" value="BPD_transp_1"/>
    <property type="match status" value="1"/>
</dbReference>